<reference evidence="1 2" key="1">
    <citation type="journal article" date="2016" name="Nat. Commun.">
        <title>Thousands of microbial genomes shed light on interconnected biogeochemical processes in an aquifer system.</title>
        <authorList>
            <person name="Anantharaman K."/>
            <person name="Brown C.T."/>
            <person name="Hug L.A."/>
            <person name="Sharon I."/>
            <person name="Castelle C.J."/>
            <person name="Probst A.J."/>
            <person name="Thomas B.C."/>
            <person name="Singh A."/>
            <person name="Wilkins M.J."/>
            <person name="Karaoz U."/>
            <person name="Brodie E.L."/>
            <person name="Williams K.H."/>
            <person name="Hubbard S.S."/>
            <person name="Banfield J.F."/>
        </authorList>
    </citation>
    <scope>NUCLEOTIDE SEQUENCE [LARGE SCALE GENOMIC DNA]</scope>
</reference>
<proteinExistence type="predicted"/>
<protein>
    <recommendedName>
        <fullName evidence="3">CsbD-like domain-containing protein</fullName>
    </recommendedName>
</protein>
<dbReference type="EMBL" id="MGBR01000001">
    <property type="protein sequence ID" value="OGK73313.1"/>
    <property type="molecule type" value="Genomic_DNA"/>
</dbReference>
<comment type="caution">
    <text evidence="1">The sequence shown here is derived from an EMBL/GenBank/DDBJ whole genome shotgun (WGS) entry which is preliminary data.</text>
</comment>
<sequence>MGFKTKLDITGQKVKGMTQQIKGDVEIKSGQKIKGTIDKVRGKANEIEADLRNKVDNNT</sequence>
<name>A0A1F7KZK8_9BACT</name>
<accession>A0A1F7KZK8</accession>
<dbReference type="AlphaFoldDB" id="A0A1F7KZK8"/>
<organism evidence="1 2">
    <name type="scientific">Candidatus Roizmanbacteria bacterium RIFOXYD1_FULL_38_12</name>
    <dbReference type="NCBI Taxonomy" id="1802093"/>
    <lineage>
        <taxon>Bacteria</taxon>
        <taxon>Candidatus Roizmaniibacteriota</taxon>
    </lineage>
</organism>
<evidence type="ECO:0000313" key="1">
    <source>
        <dbReference type="EMBL" id="OGK73313.1"/>
    </source>
</evidence>
<dbReference type="Proteomes" id="UP000177050">
    <property type="component" value="Unassembled WGS sequence"/>
</dbReference>
<evidence type="ECO:0008006" key="3">
    <source>
        <dbReference type="Google" id="ProtNLM"/>
    </source>
</evidence>
<evidence type="ECO:0000313" key="2">
    <source>
        <dbReference type="Proteomes" id="UP000177050"/>
    </source>
</evidence>
<gene>
    <name evidence="1" type="ORF">A3K52_00765</name>
</gene>